<dbReference type="OrthoDB" id="956632at2"/>
<dbReference type="Proteomes" id="UP000236736">
    <property type="component" value="Unassembled WGS sequence"/>
</dbReference>
<proteinExistence type="predicted"/>
<evidence type="ECO:0008006" key="3">
    <source>
        <dbReference type="Google" id="ProtNLM"/>
    </source>
</evidence>
<dbReference type="EMBL" id="FNVR01000031">
    <property type="protein sequence ID" value="SEG39113.1"/>
    <property type="molecule type" value="Genomic_DNA"/>
</dbReference>
<keyword evidence="2" id="KW-1185">Reference proteome</keyword>
<reference evidence="2" key="1">
    <citation type="submission" date="2016-10" db="EMBL/GenBank/DDBJ databases">
        <authorList>
            <person name="Varghese N."/>
            <person name="Submissions S."/>
        </authorList>
    </citation>
    <scope>NUCLEOTIDE SEQUENCE [LARGE SCALE GENOMIC DNA]</scope>
    <source>
        <strain evidence="2">DSM 17298</strain>
    </source>
</reference>
<organism evidence="1 2">
    <name type="scientific">Algoriphagus boritolerans DSM 17298 = JCM 18970</name>
    <dbReference type="NCBI Taxonomy" id="1120964"/>
    <lineage>
        <taxon>Bacteria</taxon>
        <taxon>Pseudomonadati</taxon>
        <taxon>Bacteroidota</taxon>
        <taxon>Cytophagia</taxon>
        <taxon>Cytophagales</taxon>
        <taxon>Cyclobacteriaceae</taxon>
        <taxon>Algoriphagus</taxon>
    </lineage>
</organism>
<evidence type="ECO:0000313" key="1">
    <source>
        <dbReference type="EMBL" id="SEG39113.1"/>
    </source>
</evidence>
<accession>A0A1H5ZRD3</accession>
<dbReference type="STRING" id="1120964.GCA_001313265_07527"/>
<protein>
    <recommendedName>
        <fullName evidence="3">Carboxypeptidase regulatory-like domain-containing protein</fullName>
    </recommendedName>
</protein>
<dbReference type="RefSeq" id="WP_103926270.1">
    <property type="nucleotide sequence ID" value="NZ_FNVR01000031.1"/>
</dbReference>
<dbReference type="AlphaFoldDB" id="A0A1H5ZRD3"/>
<sequence length="154" mass="17110">MNSLSLFATLLFTGFLLMGCKPYKPEGQGITGTITWQEGNQMPMMIEEGQADTRSSPKPIKRTVRVYPLIKFSDLKMEEGLFTAVAEKPITEVESNESGVYSIQLSPGRYSIFIVEEGGLFANIFDGDGNVNPVTVKENEWTLLDVVVNYKAVF</sequence>
<evidence type="ECO:0000313" key="2">
    <source>
        <dbReference type="Proteomes" id="UP000236736"/>
    </source>
</evidence>
<name>A0A1H5ZRD3_9BACT</name>
<gene>
    <name evidence="1" type="ORF">SAMN03080598_03691</name>
</gene>